<dbReference type="EMBL" id="JAVFWL010000006">
    <property type="protein sequence ID" value="KAK6761562.1"/>
    <property type="molecule type" value="Genomic_DNA"/>
</dbReference>
<sequence length="76" mass="8723">MDPEKQADVLGKWYCPAKQTLDNGNRLVEVCKETNLVTASKFKMNHRHYQLEWPGSERRLRSELGAKETFASSAEP</sequence>
<dbReference type="Proteomes" id="UP001303046">
    <property type="component" value="Unassembled WGS sequence"/>
</dbReference>
<reference evidence="1 2" key="1">
    <citation type="submission" date="2023-08" db="EMBL/GenBank/DDBJ databases">
        <title>A Necator americanus chromosomal reference genome.</title>
        <authorList>
            <person name="Ilik V."/>
            <person name="Petrzelkova K.J."/>
            <person name="Pardy F."/>
            <person name="Fuh T."/>
            <person name="Niatou-Singa F.S."/>
            <person name="Gouil Q."/>
            <person name="Baker L."/>
            <person name="Ritchie M.E."/>
            <person name="Jex A.R."/>
            <person name="Gazzola D."/>
            <person name="Li H."/>
            <person name="Toshio Fujiwara R."/>
            <person name="Zhan B."/>
            <person name="Aroian R.V."/>
            <person name="Pafco B."/>
            <person name="Schwarz E.M."/>
        </authorList>
    </citation>
    <scope>NUCLEOTIDE SEQUENCE [LARGE SCALE GENOMIC DNA]</scope>
    <source>
        <strain evidence="1 2">Aroian</strain>
        <tissue evidence="1">Whole animal</tissue>
    </source>
</reference>
<accession>A0ABR1EFV1</accession>
<evidence type="ECO:0000313" key="2">
    <source>
        <dbReference type="Proteomes" id="UP001303046"/>
    </source>
</evidence>
<organism evidence="1 2">
    <name type="scientific">Necator americanus</name>
    <name type="common">Human hookworm</name>
    <dbReference type="NCBI Taxonomy" id="51031"/>
    <lineage>
        <taxon>Eukaryota</taxon>
        <taxon>Metazoa</taxon>
        <taxon>Ecdysozoa</taxon>
        <taxon>Nematoda</taxon>
        <taxon>Chromadorea</taxon>
        <taxon>Rhabditida</taxon>
        <taxon>Rhabditina</taxon>
        <taxon>Rhabditomorpha</taxon>
        <taxon>Strongyloidea</taxon>
        <taxon>Ancylostomatidae</taxon>
        <taxon>Bunostominae</taxon>
        <taxon>Necator</taxon>
    </lineage>
</organism>
<proteinExistence type="predicted"/>
<name>A0ABR1EFV1_NECAM</name>
<evidence type="ECO:0000313" key="1">
    <source>
        <dbReference type="EMBL" id="KAK6761562.1"/>
    </source>
</evidence>
<protein>
    <submittedName>
        <fullName evidence="1">Uncharacterized protein</fullName>
    </submittedName>
</protein>
<gene>
    <name evidence="1" type="primary">Necator_chrX.g22745</name>
    <name evidence="1" type="ORF">RB195_022582</name>
</gene>
<comment type="caution">
    <text evidence="1">The sequence shown here is derived from an EMBL/GenBank/DDBJ whole genome shotgun (WGS) entry which is preliminary data.</text>
</comment>
<keyword evidence="2" id="KW-1185">Reference proteome</keyword>